<organism evidence="5 6">
    <name type="scientific">Peronospora belbahrii</name>
    <dbReference type="NCBI Taxonomy" id="622444"/>
    <lineage>
        <taxon>Eukaryota</taxon>
        <taxon>Sar</taxon>
        <taxon>Stramenopiles</taxon>
        <taxon>Oomycota</taxon>
        <taxon>Peronosporomycetes</taxon>
        <taxon>Peronosporales</taxon>
        <taxon>Peronosporaceae</taxon>
        <taxon>Peronospora</taxon>
    </lineage>
</organism>
<dbReference type="PROSITE" id="PS51257">
    <property type="entry name" value="PROKAR_LIPOPROTEIN"/>
    <property type="match status" value="1"/>
</dbReference>
<dbReference type="EMBL" id="CAKKTJ010000333">
    <property type="protein sequence ID" value="CAH0482192.1"/>
    <property type="molecule type" value="Genomic_DNA"/>
</dbReference>
<evidence type="ECO:0000256" key="2">
    <source>
        <dbReference type="ARBA" id="ARBA00023026"/>
    </source>
</evidence>
<dbReference type="Pfam" id="PF00089">
    <property type="entry name" value="Trypsin"/>
    <property type="match status" value="1"/>
</dbReference>
<dbReference type="Gene3D" id="2.40.10.10">
    <property type="entry name" value="Trypsin-like serine proteases"/>
    <property type="match status" value="2"/>
</dbReference>
<keyword evidence="3" id="KW-0812">Transmembrane</keyword>
<dbReference type="SUPFAM" id="SSF50494">
    <property type="entry name" value="Trypsin-like serine proteases"/>
    <property type="match status" value="1"/>
</dbReference>
<dbReference type="InterPro" id="IPR043504">
    <property type="entry name" value="Peptidase_S1_PA_chymotrypsin"/>
</dbReference>
<proteinExistence type="predicted"/>
<dbReference type="InterPro" id="IPR050966">
    <property type="entry name" value="Glutamyl_endopeptidase"/>
</dbReference>
<evidence type="ECO:0000313" key="6">
    <source>
        <dbReference type="Proteomes" id="UP001160483"/>
    </source>
</evidence>
<dbReference type="GO" id="GO:0006508">
    <property type="term" value="P:proteolysis"/>
    <property type="evidence" value="ECO:0007669"/>
    <property type="project" value="InterPro"/>
</dbReference>
<keyword evidence="3" id="KW-1133">Transmembrane helix</keyword>
<dbReference type="PANTHER" id="PTHR15462:SF8">
    <property type="entry name" value="SERINE PROTEASE"/>
    <property type="match status" value="1"/>
</dbReference>
<keyword evidence="2" id="KW-0843">Virulence</keyword>
<protein>
    <recommendedName>
        <fullName evidence="4">Peptidase S1 domain-containing protein</fullName>
    </recommendedName>
</protein>
<dbReference type="InterPro" id="IPR001254">
    <property type="entry name" value="Trypsin_dom"/>
</dbReference>
<gene>
    <name evidence="5" type="ORF">PBS003_LOCUS8788</name>
</gene>
<keyword evidence="1" id="KW-0732">Signal</keyword>
<dbReference type="AlphaFoldDB" id="A0AAU9LH54"/>
<comment type="caution">
    <text evidence="5">The sequence shown here is derived from an EMBL/GenBank/DDBJ whole genome shotgun (WGS) entry which is preliminary data.</text>
</comment>
<dbReference type="Proteomes" id="UP001160483">
    <property type="component" value="Unassembled WGS sequence"/>
</dbReference>
<accession>A0AAU9LH54</accession>
<dbReference type="InterPro" id="IPR009003">
    <property type="entry name" value="Peptidase_S1_PA"/>
</dbReference>
<evidence type="ECO:0000256" key="3">
    <source>
        <dbReference type="SAM" id="Phobius"/>
    </source>
</evidence>
<dbReference type="GO" id="GO:0004252">
    <property type="term" value="F:serine-type endopeptidase activity"/>
    <property type="evidence" value="ECO:0007669"/>
    <property type="project" value="InterPro"/>
</dbReference>
<feature type="domain" description="Peptidase S1" evidence="4">
    <location>
        <begin position="86"/>
        <end position="216"/>
    </location>
</feature>
<feature type="transmembrane region" description="Helical" evidence="3">
    <location>
        <begin position="385"/>
        <end position="406"/>
    </location>
</feature>
<dbReference type="PANTHER" id="PTHR15462">
    <property type="entry name" value="SERINE PROTEASE"/>
    <property type="match status" value="1"/>
</dbReference>
<evidence type="ECO:0000259" key="4">
    <source>
        <dbReference type="Pfam" id="PF00089"/>
    </source>
</evidence>
<evidence type="ECO:0000256" key="1">
    <source>
        <dbReference type="ARBA" id="ARBA00022729"/>
    </source>
</evidence>
<name>A0AAU9LH54_9STRA</name>
<sequence>MSRYRVHHFQRRWQVPDALSVLMLMGIASCVVALSKNDVTVSPMQTENTSGSSSLSVQQEVPKLDIIDNDDQQQVSGPKIFPYPAVGLLRWNENVTCTSTLVASNIILTAAECVLDLNGKLHDTSEDSSSFSLPQRADIKPAFVTQVHKQSDYWTEWIQNTYVLVELDVDLGTTVGAIQLSTAESFLDDASLNVQLVHFGKNEDDGECLQACKIHLPSESDEPEYMVHHDCNVSVKRSLGAPMLVRSTNLDTYIVGIHTNAISHNARKDTSTKTYSSTNYTLANRGVLGSFIQPHLSFLLQLTQSSSSLSDVSTSLEDSEISNNEASISSSSSSIAYTSNRQPTYQGHQNNQTDAIASTALTASSAASSLTDTPAGATHIDSAAAVAYSCIGLVGASWLAIIFVAARRLHSNR</sequence>
<evidence type="ECO:0000313" key="5">
    <source>
        <dbReference type="EMBL" id="CAH0482192.1"/>
    </source>
</evidence>
<keyword evidence="3" id="KW-0472">Membrane</keyword>
<reference evidence="5" key="1">
    <citation type="submission" date="2021-11" db="EMBL/GenBank/DDBJ databases">
        <authorList>
            <person name="Islam A."/>
            <person name="Islam S."/>
            <person name="Flora M.S."/>
            <person name="Rahman M."/>
            <person name="Ziaur R.M."/>
            <person name="Epstein J.H."/>
            <person name="Hassan M."/>
            <person name="Klassen M."/>
            <person name="Woodard K."/>
            <person name="Webb A."/>
            <person name="Webby R.J."/>
            <person name="El Zowalaty M.E."/>
        </authorList>
    </citation>
    <scope>NUCLEOTIDE SEQUENCE</scope>
    <source>
        <strain evidence="5">Pbs3</strain>
    </source>
</reference>